<evidence type="ECO:0000256" key="1">
    <source>
        <dbReference type="ARBA" id="ARBA00000024"/>
    </source>
</evidence>
<dbReference type="EMBL" id="LXPE01000018">
    <property type="protein sequence ID" value="OBA26381.1"/>
    <property type="molecule type" value="Genomic_DNA"/>
</dbReference>
<comment type="catalytic activity">
    <reaction evidence="2">
        <text>1-(5-phospho-beta-D-ribosyl)-ATP + H2O = 1-(5-phospho-beta-D-ribosyl)-5'-AMP + diphosphate + H(+)</text>
        <dbReference type="Rhea" id="RHEA:22828"/>
        <dbReference type="ChEBI" id="CHEBI:15377"/>
        <dbReference type="ChEBI" id="CHEBI:15378"/>
        <dbReference type="ChEBI" id="CHEBI:33019"/>
        <dbReference type="ChEBI" id="CHEBI:59457"/>
        <dbReference type="ChEBI" id="CHEBI:73183"/>
        <dbReference type="EC" id="3.6.1.31"/>
    </reaction>
</comment>
<dbReference type="GO" id="GO:0000105">
    <property type="term" value="P:L-histidine biosynthetic process"/>
    <property type="evidence" value="ECO:0007669"/>
    <property type="project" value="UniProtKB-UniPathway"/>
</dbReference>
<comment type="similarity">
    <text evidence="7">In the C-terminal section; belongs to the histidinol dehydrogenase family.</text>
</comment>
<evidence type="ECO:0000256" key="12">
    <source>
        <dbReference type="ARBA" id="ARBA00022605"/>
    </source>
</evidence>
<evidence type="ECO:0000256" key="20">
    <source>
        <dbReference type="ARBA" id="ARBA00023102"/>
    </source>
</evidence>
<keyword evidence="17" id="KW-0067">ATP-binding</keyword>
<keyword evidence="18" id="KW-0560">Oxidoreductase</keyword>
<dbReference type="EC" id="3.5.4.19" evidence="9"/>
<feature type="domain" description="Phosphoribosyl-AMP cyclohydrolase" evidence="23">
    <location>
        <begin position="144"/>
        <end position="217"/>
    </location>
</feature>
<evidence type="ECO:0000256" key="13">
    <source>
        <dbReference type="ARBA" id="ARBA00022723"/>
    </source>
</evidence>
<keyword evidence="25" id="KW-1185">Reference proteome</keyword>
<dbReference type="SUPFAM" id="SSF141734">
    <property type="entry name" value="HisI-like"/>
    <property type="match status" value="1"/>
</dbReference>
<dbReference type="UniPathway" id="UPA00031">
    <property type="reaction ID" value="UER00007"/>
</dbReference>
<dbReference type="PIRSF" id="PIRSF001257">
    <property type="entry name" value="His_trifunctional"/>
    <property type="match status" value="1"/>
</dbReference>
<dbReference type="PANTHER" id="PTHR21256:SF2">
    <property type="entry name" value="HISTIDINE BIOSYNTHESIS TRIFUNCTIONAL PROTEIN"/>
    <property type="match status" value="1"/>
</dbReference>
<dbReference type="Pfam" id="PF00815">
    <property type="entry name" value="Histidinol_dh"/>
    <property type="match status" value="1"/>
</dbReference>
<evidence type="ECO:0000256" key="4">
    <source>
        <dbReference type="ARBA" id="ARBA00004940"/>
    </source>
</evidence>
<comment type="catalytic activity">
    <reaction evidence="22">
        <text>L-histidinol + 2 NAD(+) + H2O = L-histidine + 2 NADH + 3 H(+)</text>
        <dbReference type="Rhea" id="RHEA:20641"/>
        <dbReference type="ChEBI" id="CHEBI:15377"/>
        <dbReference type="ChEBI" id="CHEBI:15378"/>
        <dbReference type="ChEBI" id="CHEBI:57540"/>
        <dbReference type="ChEBI" id="CHEBI:57595"/>
        <dbReference type="ChEBI" id="CHEBI:57699"/>
        <dbReference type="ChEBI" id="CHEBI:57945"/>
        <dbReference type="EC" id="1.1.1.23"/>
    </reaction>
</comment>
<evidence type="ECO:0000256" key="2">
    <source>
        <dbReference type="ARBA" id="ARBA00001460"/>
    </source>
</evidence>
<dbReference type="EC" id="3.6.1.31" evidence="8"/>
<evidence type="ECO:0000256" key="6">
    <source>
        <dbReference type="ARBA" id="ARBA00005204"/>
    </source>
</evidence>
<accession>A0A1B7TCD1</accession>
<protein>
    <recommendedName>
        <fullName evidence="11">Histidine biosynthesis trifunctional protein</fullName>
        <ecNumber evidence="10">1.1.1.23</ecNumber>
        <ecNumber evidence="9">3.5.4.19</ecNumber>
        <ecNumber evidence="8">3.6.1.31</ecNumber>
    </recommendedName>
</protein>
<dbReference type="OrthoDB" id="1703565at2759"/>
<dbReference type="PROSITE" id="PS00611">
    <property type="entry name" value="HISOL_DEHYDROGENASE"/>
    <property type="match status" value="1"/>
</dbReference>
<sequence length="785" mass="86909">MGSPVYPLFCTSYEWENNFSKWTLSSSFIILYKSFSAEQLVSIIKANPRRNIYLFQAQDPSAEELEQLYDLLHAGYSGIASINSIAISQASGIPEDRLFLLKPESLISSHEKYIDALLPTLKTDRKDNLYTTVVTNSNNQSLGVCYSSVESLKKAFEEQKGVYYSRSRNEIWVKGLTSGNTQQLERVDVDCDGDCLKFVVKQDGDGFCHMQSRFDCFGNLNKDAFGLGDLYSEKEDYTVKKSYTQRLFSEKGLLDKKILEEAKEFIEAESKEDVAWEFADFLYFAFTKLVKSGVSITDVEENLRLKHLKLTRRQGDAKVEEEKKEIKEEPKKAAPEQEFLDSDIKLKVVSSSDNKGVVAAFTRPIQSTSNIMSLVTPIVHNVRDNGDKALLELTAKFDKVELPSPILRAPFPAHYVESLSEEMKQSLDISIHNVHKFHKAQYDQNATLSIETQPGVLCERFARAISSVGCYIPGGTAVLPSTAIMLGVPAQVAGCKEIVFATPPNKEGLVPAEVVYVAEKIGVNTILLAGGAQAVAAMAYGTESVPKVDKILGPGNQFVTAAKMLVSQDTAALCSIDMPAGPSEVLVVCDNEADEDYVASDLLSQAEHGVDSQVVLIGVNLTEAYMAKLQNAIKEQTLRLPRKEIIKRCLVNSCIVNCTSVEEAFKLSNDYAPEHLILQLKDAHSYVDLVDNAGSIFVGALTPESCGDYSSGTNHTLPTYGFAKQYSGVNTSTYQKFITCQYVNEEGLKNIGYSVMNIANREGLDAHKWAVKMRLQKLGHDVEKY</sequence>
<dbReference type="PANTHER" id="PTHR21256">
    <property type="entry name" value="HISTIDINOL DEHYDROGENASE HDH"/>
    <property type="match status" value="1"/>
</dbReference>
<evidence type="ECO:0000256" key="15">
    <source>
        <dbReference type="ARBA" id="ARBA00022801"/>
    </source>
</evidence>
<comment type="pathway">
    <text evidence="4">Amino-acid biosynthesis; L-histidine biosynthesis; L-histidine from 5-phospho-alpha-D-ribose 1-diphosphate: step 9/9.</text>
</comment>
<proteinExistence type="inferred from homology"/>
<dbReference type="GO" id="GO:0004635">
    <property type="term" value="F:phosphoribosyl-AMP cyclohydrolase activity"/>
    <property type="evidence" value="ECO:0007669"/>
    <property type="project" value="UniProtKB-EC"/>
</dbReference>
<dbReference type="PRINTS" id="PR00083">
    <property type="entry name" value="HOLDHDRGNASE"/>
</dbReference>
<evidence type="ECO:0000313" key="25">
    <source>
        <dbReference type="Proteomes" id="UP000092321"/>
    </source>
</evidence>
<organism evidence="24 25">
    <name type="scientific">Hanseniaspora valbyensis NRRL Y-1626</name>
    <dbReference type="NCBI Taxonomy" id="766949"/>
    <lineage>
        <taxon>Eukaryota</taxon>
        <taxon>Fungi</taxon>
        <taxon>Dikarya</taxon>
        <taxon>Ascomycota</taxon>
        <taxon>Saccharomycotina</taxon>
        <taxon>Saccharomycetes</taxon>
        <taxon>Saccharomycodales</taxon>
        <taxon>Saccharomycodaceae</taxon>
        <taxon>Hanseniaspora</taxon>
    </lineage>
</organism>
<evidence type="ECO:0000256" key="10">
    <source>
        <dbReference type="ARBA" id="ARBA00012965"/>
    </source>
</evidence>
<dbReference type="GO" id="GO:0005829">
    <property type="term" value="C:cytosol"/>
    <property type="evidence" value="ECO:0007669"/>
    <property type="project" value="TreeGrafter"/>
</dbReference>
<dbReference type="GO" id="GO:0051287">
    <property type="term" value="F:NAD binding"/>
    <property type="evidence" value="ECO:0007669"/>
    <property type="project" value="InterPro"/>
</dbReference>
<gene>
    <name evidence="24" type="ORF">HANVADRAFT_40339</name>
</gene>
<evidence type="ECO:0000256" key="3">
    <source>
        <dbReference type="ARBA" id="ARBA00001947"/>
    </source>
</evidence>
<dbReference type="Gene3D" id="3.10.20.810">
    <property type="entry name" value="Phosphoribosyl-AMP cyclohydrolase"/>
    <property type="match status" value="1"/>
</dbReference>
<dbReference type="SUPFAM" id="SSF101386">
    <property type="entry name" value="all-alpha NTP pyrophosphatases"/>
    <property type="match status" value="1"/>
</dbReference>
<evidence type="ECO:0000256" key="17">
    <source>
        <dbReference type="ARBA" id="ARBA00022840"/>
    </source>
</evidence>
<dbReference type="NCBIfam" id="TIGR00069">
    <property type="entry name" value="hisD"/>
    <property type="match status" value="1"/>
</dbReference>
<dbReference type="Pfam" id="PF01503">
    <property type="entry name" value="PRA-PH"/>
    <property type="match status" value="1"/>
</dbReference>
<dbReference type="Gene3D" id="1.10.287.1080">
    <property type="entry name" value="MazG-like"/>
    <property type="match status" value="1"/>
</dbReference>
<dbReference type="InterPro" id="IPR016298">
    <property type="entry name" value="Histidine_synth_trifunct"/>
</dbReference>
<dbReference type="InterPro" id="IPR002496">
    <property type="entry name" value="PRib_AMP_CycHydrolase_dom"/>
</dbReference>
<evidence type="ECO:0000256" key="21">
    <source>
        <dbReference type="ARBA" id="ARBA00023268"/>
    </source>
</evidence>
<dbReference type="Gene3D" id="3.40.50.1980">
    <property type="entry name" value="Nitrogenase molybdenum iron protein domain"/>
    <property type="match status" value="2"/>
</dbReference>
<dbReference type="AlphaFoldDB" id="A0A1B7TCD1"/>
<dbReference type="Proteomes" id="UP000092321">
    <property type="component" value="Unassembled WGS sequence"/>
</dbReference>
<keyword evidence="14" id="KW-0547">Nucleotide-binding</keyword>
<evidence type="ECO:0000256" key="18">
    <source>
        <dbReference type="ARBA" id="ARBA00023002"/>
    </source>
</evidence>
<dbReference type="InterPro" id="IPR016161">
    <property type="entry name" value="Ald_DH/histidinol_DH"/>
</dbReference>
<dbReference type="SUPFAM" id="SSF53720">
    <property type="entry name" value="ALDH-like"/>
    <property type="match status" value="1"/>
</dbReference>
<dbReference type="Pfam" id="PF01502">
    <property type="entry name" value="PRA-CH"/>
    <property type="match status" value="1"/>
</dbReference>
<comment type="catalytic activity">
    <reaction evidence="1">
        <text>1-(5-phospho-beta-D-ribosyl)-5'-AMP + H2O = 1-(5-phospho-beta-D-ribosyl)-5-[(5-phospho-beta-D-ribosylamino)methylideneamino]imidazole-4-carboxamide</text>
        <dbReference type="Rhea" id="RHEA:20049"/>
        <dbReference type="ChEBI" id="CHEBI:15377"/>
        <dbReference type="ChEBI" id="CHEBI:58435"/>
        <dbReference type="ChEBI" id="CHEBI:59457"/>
        <dbReference type="EC" id="3.5.4.19"/>
    </reaction>
</comment>
<dbReference type="GO" id="GO:0046872">
    <property type="term" value="F:metal ion binding"/>
    <property type="evidence" value="ECO:0007669"/>
    <property type="project" value="UniProtKB-KW"/>
</dbReference>
<comment type="cofactor">
    <cofactor evidence="3">
        <name>Zn(2+)</name>
        <dbReference type="ChEBI" id="CHEBI:29105"/>
    </cofactor>
</comment>
<name>A0A1B7TCD1_9ASCO</name>
<keyword evidence="21" id="KW-0511">Multifunctional enzyme</keyword>
<evidence type="ECO:0000256" key="8">
    <source>
        <dbReference type="ARBA" id="ARBA00012414"/>
    </source>
</evidence>
<dbReference type="InterPro" id="IPR008179">
    <property type="entry name" value="HisE"/>
</dbReference>
<dbReference type="InterPro" id="IPR038019">
    <property type="entry name" value="PRib_AMP_CycHydrolase_sf"/>
</dbReference>
<reference evidence="25" key="1">
    <citation type="journal article" date="2016" name="Proc. Natl. Acad. Sci. U.S.A.">
        <title>Comparative genomics of biotechnologically important yeasts.</title>
        <authorList>
            <person name="Riley R."/>
            <person name="Haridas S."/>
            <person name="Wolfe K.H."/>
            <person name="Lopes M.R."/>
            <person name="Hittinger C.T."/>
            <person name="Goeker M."/>
            <person name="Salamov A.A."/>
            <person name="Wisecaver J.H."/>
            <person name="Long T.M."/>
            <person name="Calvey C.H."/>
            <person name="Aerts A.L."/>
            <person name="Barry K.W."/>
            <person name="Choi C."/>
            <person name="Clum A."/>
            <person name="Coughlan A.Y."/>
            <person name="Deshpande S."/>
            <person name="Douglass A.P."/>
            <person name="Hanson S.J."/>
            <person name="Klenk H.-P."/>
            <person name="LaButti K.M."/>
            <person name="Lapidus A."/>
            <person name="Lindquist E.A."/>
            <person name="Lipzen A.M."/>
            <person name="Meier-Kolthoff J.P."/>
            <person name="Ohm R.A."/>
            <person name="Otillar R.P."/>
            <person name="Pangilinan J.L."/>
            <person name="Peng Y."/>
            <person name="Rokas A."/>
            <person name="Rosa C.A."/>
            <person name="Scheuner C."/>
            <person name="Sibirny A.A."/>
            <person name="Slot J.C."/>
            <person name="Stielow J.B."/>
            <person name="Sun H."/>
            <person name="Kurtzman C.P."/>
            <person name="Blackwell M."/>
            <person name="Grigoriev I.V."/>
            <person name="Jeffries T.W."/>
        </authorList>
    </citation>
    <scope>NUCLEOTIDE SEQUENCE [LARGE SCALE GENOMIC DNA]</scope>
    <source>
        <strain evidence="25">NRRL Y-1626</strain>
    </source>
</reference>
<evidence type="ECO:0000259" key="23">
    <source>
        <dbReference type="Pfam" id="PF01502"/>
    </source>
</evidence>
<evidence type="ECO:0000256" key="7">
    <source>
        <dbReference type="ARBA" id="ARBA00008260"/>
    </source>
</evidence>
<evidence type="ECO:0000313" key="24">
    <source>
        <dbReference type="EMBL" id="OBA26381.1"/>
    </source>
</evidence>
<dbReference type="CDD" id="cd06572">
    <property type="entry name" value="Histidinol_dh"/>
    <property type="match status" value="1"/>
</dbReference>
<evidence type="ECO:0000256" key="14">
    <source>
        <dbReference type="ARBA" id="ARBA00022741"/>
    </source>
</evidence>
<dbReference type="GO" id="GO:0004636">
    <property type="term" value="F:phosphoribosyl-ATP diphosphatase activity"/>
    <property type="evidence" value="ECO:0007669"/>
    <property type="project" value="UniProtKB-EC"/>
</dbReference>
<evidence type="ECO:0000256" key="5">
    <source>
        <dbReference type="ARBA" id="ARBA00005169"/>
    </source>
</evidence>
<dbReference type="GO" id="GO:0004399">
    <property type="term" value="F:histidinol dehydrogenase activity"/>
    <property type="evidence" value="ECO:0007669"/>
    <property type="project" value="UniProtKB-EC"/>
</dbReference>
<dbReference type="InterPro" id="IPR012131">
    <property type="entry name" value="Hstdl_DH"/>
</dbReference>
<dbReference type="NCBIfam" id="TIGR03188">
    <property type="entry name" value="histidine_hisI"/>
    <property type="match status" value="1"/>
</dbReference>
<dbReference type="EC" id="1.1.1.23" evidence="10"/>
<dbReference type="Gene3D" id="1.20.5.1300">
    <property type="match status" value="1"/>
</dbReference>
<dbReference type="HAMAP" id="MF_01024">
    <property type="entry name" value="HisD"/>
    <property type="match status" value="1"/>
</dbReference>
<evidence type="ECO:0000256" key="16">
    <source>
        <dbReference type="ARBA" id="ARBA00022833"/>
    </source>
</evidence>
<comment type="caution">
    <text evidence="24">The sequence shown here is derived from an EMBL/GenBank/DDBJ whole genome shotgun (WGS) entry which is preliminary data.</text>
</comment>
<dbReference type="GO" id="GO:0005524">
    <property type="term" value="F:ATP binding"/>
    <property type="evidence" value="ECO:0007669"/>
    <property type="project" value="UniProtKB-KW"/>
</dbReference>
<dbReference type="FunFam" id="3.40.50.1980:FF:000050">
    <property type="entry name" value="Histidine biosynthesis trifunctional protein"/>
    <property type="match status" value="1"/>
</dbReference>
<evidence type="ECO:0000256" key="19">
    <source>
        <dbReference type="ARBA" id="ARBA00023027"/>
    </source>
</evidence>
<keyword evidence="12" id="KW-0028">Amino-acid biosynthesis</keyword>
<evidence type="ECO:0000256" key="22">
    <source>
        <dbReference type="ARBA" id="ARBA00049489"/>
    </source>
</evidence>
<keyword evidence="13" id="KW-0479">Metal-binding</keyword>
<comment type="pathway">
    <text evidence="5">Amino-acid biosynthesis; L-histidine biosynthesis; L-histidine from 5-phospho-alpha-D-ribose 1-diphosphate: step 3/9.</text>
</comment>
<dbReference type="InterPro" id="IPR001692">
    <property type="entry name" value="Histidinol_DH_CS"/>
</dbReference>
<keyword evidence="16" id="KW-0862">Zinc</keyword>
<evidence type="ECO:0000256" key="9">
    <source>
        <dbReference type="ARBA" id="ARBA00012721"/>
    </source>
</evidence>
<evidence type="ECO:0000256" key="11">
    <source>
        <dbReference type="ARBA" id="ARBA00017884"/>
    </source>
</evidence>
<comment type="pathway">
    <text evidence="6">Amino-acid biosynthesis; L-histidine biosynthesis; L-histidine from 5-phospho-alpha-D-ribose 1-diphosphate: step 2/9.</text>
</comment>
<keyword evidence="20" id="KW-0368">Histidine biosynthesis</keyword>
<dbReference type="FunFam" id="3.40.50.1980:FF:000001">
    <property type="entry name" value="Histidinol dehydrogenase"/>
    <property type="match status" value="1"/>
</dbReference>
<keyword evidence="15" id="KW-0378">Hydrolase</keyword>
<keyword evidence="19" id="KW-0520">NAD</keyword>
<dbReference type="InterPro" id="IPR021130">
    <property type="entry name" value="PRib-ATP_PPHydrolase-like"/>
</dbReference>